<dbReference type="FunFam" id="1.10.630.10:FF:000068">
    <property type="entry name" value="Probable cytochrome P450 508A2"/>
    <property type="match status" value="1"/>
</dbReference>
<keyword evidence="15" id="KW-1185">Reference proteome</keyword>
<evidence type="ECO:0000256" key="11">
    <source>
        <dbReference type="ARBA" id="ARBA00023136"/>
    </source>
</evidence>
<organism evidence="14 15">
    <name type="scientific">Polysphondylium violaceum</name>
    <dbReference type="NCBI Taxonomy" id="133409"/>
    <lineage>
        <taxon>Eukaryota</taxon>
        <taxon>Amoebozoa</taxon>
        <taxon>Evosea</taxon>
        <taxon>Eumycetozoa</taxon>
        <taxon>Dictyostelia</taxon>
        <taxon>Dictyosteliales</taxon>
        <taxon>Dictyosteliaceae</taxon>
        <taxon>Polysphondylium</taxon>
    </lineage>
</organism>
<dbReference type="GO" id="GO:0004508">
    <property type="term" value="F:steroid 17-alpha-monooxygenase activity"/>
    <property type="evidence" value="ECO:0007669"/>
    <property type="project" value="TreeGrafter"/>
</dbReference>
<dbReference type="InterPro" id="IPR036396">
    <property type="entry name" value="Cyt_P450_sf"/>
</dbReference>
<dbReference type="PROSITE" id="PS00086">
    <property type="entry name" value="CYTOCHROME_P450"/>
    <property type="match status" value="1"/>
</dbReference>
<dbReference type="PRINTS" id="PR00385">
    <property type="entry name" value="P450"/>
</dbReference>
<dbReference type="EMBL" id="AJWJ01000034">
    <property type="protein sequence ID" value="KAF2077261.1"/>
    <property type="molecule type" value="Genomic_DNA"/>
</dbReference>
<dbReference type="AlphaFoldDB" id="A0A8J4Q9D7"/>
<comment type="subcellular location">
    <subcellularLocation>
        <location evidence="2">Membrane</location>
        <topology evidence="2">Single-pass membrane protein</topology>
    </subcellularLocation>
</comment>
<evidence type="ECO:0000313" key="15">
    <source>
        <dbReference type="Proteomes" id="UP000695562"/>
    </source>
</evidence>
<dbReference type="Proteomes" id="UP000695562">
    <property type="component" value="Unassembled WGS sequence"/>
</dbReference>
<keyword evidence="6 12" id="KW-0479">Metal-binding</keyword>
<evidence type="ECO:0000256" key="3">
    <source>
        <dbReference type="ARBA" id="ARBA00010617"/>
    </source>
</evidence>
<dbReference type="GO" id="GO:0042448">
    <property type="term" value="P:progesterone metabolic process"/>
    <property type="evidence" value="ECO:0007669"/>
    <property type="project" value="TreeGrafter"/>
</dbReference>
<dbReference type="InterPro" id="IPR001128">
    <property type="entry name" value="Cyt_P450"/>
</dbReference>
<evidence type="ECO:0000313" key="14">
    <source>
        <dbReference type="EMBL" id="KAF2077261.1"/>
    </source>
</evidence>
<evidence type="ECO:0000256" key="1">
    <source>
        <dbReference type="ARBA" id="ARBA00001971"/>
    </source>
</evidence>
<evidence type="ECO:0000256" key="10">
    <source>
        <dbReference type="ARBA" id="ARBA00023033"/>
    </source>
</evidence>
<keyword evidence="9 12" id="KW-0408">Iron</keyword>
<keyword evidence="8 13" id="KW-0560">Oxidoreductase</keyword>
<dbReference type="GO" id="GO:0005789">
    <property type="term" value="C:endoplasmic reticulum membrane"/>
    <property type="evidence" value="ECO:0007669"/>
    <property type="project" value="UniProtKB-SubCell"/>
</dbReference>
<comment type="caution">
    <text evidence="14">The sequence shown here is derived from an EMBL/GenBank/DDBJ whole genome shotgun (WGS) entry which is preliminary data.</text>
</comment>
<evidence type="ECO:0000256" key="8">
    <source>
        <dbReference type="ARBA" id="ARBA00023002"/>
    </source>
</evidence>
<dbReference type="SUPFAM" id="SSF48264">
    <property type="entry name" value="Cytochrome P450"/>
    <property type="match status" value="1"/>
</dbReference>
<name>A0A8J4Q9D7_9MYCE</name>
<keyword evidence="10 13" id="KW-0503">Monooxygenase</keyword>
<evidence type="ECO:0000256" key="13">
    <source>
        <dbReference type="RuleBase" id="RU000461"/>
    </source>
</evidence>
<dbReference type="PRINTS" id="PR00463">
    <property type="entry name" value="EP450I"/>
</dbReference>
<keyword evidence="4 12" id="KW-0349">Heme</keyword>
<evidence type="ECO:0000256" key="5">
    <source>
        <dbReference type="ARBA" id="ARBA00022692"/>
    </source>
</evidence>
<keyword evidence="7" id="KW-1133">Transmembrane helix</keyword>
<dbReference type="PANTHER" id="PTHR24289">
    <property type="entry name" value="STEROID 17-ALPHA-HYDROXYLASE/17,20 LYASE"/>
    <property type="match status" value="1"/>
</dbReference>
<evidence type="ECO:0000256" key="7">
    <source>
        <dbReference type="ARBA" id="ARBA00022989"/>
    </source>
</evidence>
<sequence>MYFFWALLYSFFAYLVFKYIQKFKNYGPNALKGPFPLPLVGNLHQIGSTPHKSLTKLHDTYGPIYRVWMGDRYSVIVNDIQLMREMIVTNNDTFLNRPKSPSLKYYSGNYISDVSSSSDEVWKRHRDIAAAALTKTKMKHIYTLLDQQVDDLLTSMSIVEKSGQAFEPRRYSQRFTMNTMLKYIFNKHISYDEDVNSGLMKEIIEPSDAIFQELGTGALGDFIDIFKPFTAMYLNLFDKNAPALINFAIREYKEHLETYTEEHKATPRDFMDVLITEFSDDPDKVDKIAYMSIDVLLAATDTTATSIEWAFLYLANYPEMQEKAAQELVSVAGKDRNLSLADRQSTPFTNALIKEIARHKVIGPFGLIRHCSADIEIGGHFIPKDSQVLFNYMSIGANPKYWENPSEFNPSRFLGPNPQDFPMFSLGPRSCVGKSLALDELFLGIGNVIKKFKVSSTDGKPISDADIFGLTIRPTKFYVTLKERN</sequence>
<feature type="binding site" description="axial binding residue" evidence="12">
    <location>
        <position position="431"/>
    </location>
    <ligand>
        <name>heme</name>
        <dbReference type="ChEBI" id="CHEBI:30413"/>
    </ligand>
    <ligandPart>
        <name>Fe</name>
        <dbReference type="ChEBI" id="CHEBI:18248"/>
    </ligandPart>
</feature>
<keyword evidence="11" id="KW-0472">Membrane</keyword>
<accession>A0A8J4Q9D7</accession>
<dbReference type="InterPro" id="IPR002401">
    <property type="entry name" value="Cyt_P450_E_grp-I"/>
</dbReference>
<gene>
    <name evidence="14" type="ORF">CYY_001450</name>
</gene>
<keyword evidence="5" id="KW-0812">Transmembrane</keyword>
<comment type="similarity">
    <text evidence="3 13">Belongs to the cytochrome P450 family.</text>
</comment>
<dbReference type="OrthoDB" id="1055148at2759"/>
<dbReference type="Pfam" id="PF00067">
    <property type="entry name" value="p450"/>
    <property type="match status" value="1"/>
</dbReference>
<dbReference type="GO" id="GO:0042446">
    <property type="term" value="P:hormone biosynthetic process"/>
    <property type="evidence" value="ECO:0007669"/>
    <property type="project" value="TreeGrafter"/>
</dbReference>
<evidence type="ECO:0000256" key="12">
    <source>
        <dbReference type="PIRSR" id="PIRSR602401-1"/>
    </source>
</evidence>
<evidence type="ECO:0008006" key="16">
    <source>
        <dbReference type="Google" id="ProtNLM"/>
    </source>
</evidence>
<dbReference type="InterPro" id="IPR017972">
    <property type="entry name" value="Cyt_P450_CS"/>
</dbReference>
<evidence type="ECO:0000256" key="2">
    <source>
        <dbReference type="ARBA" id="ARBA00004167"/>
    </source>
</evidence>
<dbReference type="Gene3D" id="1.10.630.10">
    <property type="entry name" value="Cytochrome P450"/>
    <property type="match status" value="1"/>
</dbReference>
<comment type="cofactor">
    <cofactor evidence="1 12">
        <name>heme</name>
        <dbReference type="ChEBI" id="CHEBI:30413"/>
    </cofactor>
</comment>
<evidence type="ECO:0000256" key="9">
    <source>
        <dbReference type="ARBA" id="ARBA00023004"/>
    </source>
</evidence>
<dbReference type="GO" id="GO:0020037">
    <property type="term" value="F:heme binding"/>
    <property type="evidence" value="ECO:0007669"/>
    <property type="project" value="InterPro"/>
</dbReference>
<reference evidence="14" key="1">
    <citation type="submission" date="2020-01" db="EMBL/GenBank/DDBJ databases">
        <title>Development of genomics and gene disruption for Polysphondylium violaceum indicates a role for the polyketide synthase stlB in stalk morphogenesis.</title>
        <authorList>
            <person name="Narita B."/>
            <person name="Kawabe Y."/>
            <person name="Kin K."/>
            <person name="Saito T."/>
            <person name="Gibbs R."/>
            <person name="Kuspa A."/>
            <person name="Muzny D."/>
            <person name="Queller D."/>
            <person name="Richards S."/>
            <person name="Strassman J."/>
            <person name="Sucgang R."/>
            <person name="Worley K."/>
            <person name="Schaap P."/>
        </authorList>
    </citation>
    <scope>NUCLEOTIDE SEQUENCE</scope>
    <source>
        <strain evidence="14">QSvi11</strain>
    </source>
</reference>
<proteinExistence type="inferred from homology"/>
<protein>
    <recommendedName>
        <fullName evidence="16">Cytochrome P450 family protein</fullName>
    </recommendedName>
</protein>
<dbReference type="CDD" id="cd20617">
    <property type="entry name" value="CYP1_2-like"/>
    <property type="match status" value="1"/>
</dbReference>
<evidence type="ECO:0000256" key="6">
    <source>
        <dbReference type="ARBA" id="ARBA00022723"/>
    </source>
</evidence>
<dbReference type="PANTHER" id="PTHR24289:SF21">
    <property type="entry name" value="CYTOCHROME P450 1A"/>
    <property type="match status" value="1"/>
</dbReference>
<evidence type="ECO:0000256" key="4">
    <source>
        <dbReference type="ARBA" id="ARBA00022617"/>
    </source>
</evidence>
<dbReference type="GO" id="GO:0005506">
    <property type="term" value="F:iron ion binding"/>
    <property type="evidence" value="ECO:0007669"/>
    <property type="project" value="InterPro"/>
</dbReference>